<keyword evidence="2" id="KW-1185">Reference proteome</keyword>
<dbReference type="SUPFAM" id="SSF51556">
    <property type="entry name" value="Metallo-dependent hydrolases"/>
    <property type="match status" value="1"/>
</dbReference>
<reference evidence="1 2" key="1">
    <citation type="submission" date="2016-04" db="EMBL/GenBank/DDBJ databases">
        <title>Complete Genome Sequence of Halotalea alkalilenta IHB B 13600.</title>
        <authorList>
            <person name="Swarnkar M.K."/>
            <person name="Sharma A."/>
            <person name="Kaushal K."/>
            <person name="Soni R."/>
            <person name="Rana S."/>
            <person name="Singh A.K."/>
            <person name="Gulati A."/>
        </authorList>
    </citation>
    <scope>NUCLEOTIDE SEQUENCE [LARGE SCALE GENOMIC DNA]</scope>
    <source>
        <strain evidence="1 2">IHB B 13600</strain>
    </source>
</reference>
<dbReference type="CDD" id="cd01301">
    <property type="entry name" value="rDP_like"/>
    <property type="match status" value="1"/>
</dbReference>
<evidence type="ECO:0000313" key="1">
    <source>
        <dbReference type="EMBL" id="ANF57967.1"/>
    </source>
</evidence>
<dbReference type="RefSeq" id="WP_064122884.1">
    <property type="nucleotide sequence ID" value="NZ_CP015243.1"/>
</dbReference>
<proteinExistence type="predicted"/>
<dbReference type="PANTHER" id="PTHR10443">
    <property type="entry name" value="MICROSOMAL DIPEPTIDASE"/>
    <property type="match status" value="1"/>
</dbReference>
<organism evidence="1 2">
    <name type="scientific">Halotalea alkalilenta</name>
    <dbReference type="NCBI Taxonomy" id="376489"/>
    <lineage>
        <taxon>Bacteria</taxon>
        <taxon>Pseudomonadati</taxon>
        <taxon>Pseudomonadota</taxon>
        <taxon>Gammaproteobacteria</taxon>
        <taxon>Oceanospirillales</taxon>
        <taxon>Halomonadaceae</taxon>
        <taxon>Halotalea</taxon>
    </lineage>
</organism>
<accession>A0A172YFJ0</accession>
<dbReference type="Proteomes" id="UP000077875">
    <property type="component" value="Chromosome"/>
</dbReference>
<protein>
    <submittedName>
        <fullName evidence="1">Peptidase</fullName>
    </submittedName>
</protein>
<sequence length="354" mass="38304">MQPVFDGHNDVLLRLWQLACQGDDPVAAFIDGTPQGQLDLPRARRGGLVGGLCAIYVPSDRHDLAPSRPDARGHYASPLAAPVERHRALDVATAFVAIAKRIERAGGWRLCTSVEQIESAIEAGSFAAVLHMEGCEPLDEGLETLELFHAAGMRSLGPVWSRNNAFGHGVPFAFPMSPDTGPGLTDAGRRLVRECDRLGVMIDLAHITERGFWDVAELSQAPLVASHSNPHALVPVARNLTDRQLDAIRERRGLVGLNYATTMLRADARANPATPLDVLRHHLDYLIERVGIDCVALGSDFDGAPIPAGIKDAAGLPNLVDTLATAGYDAAMLEAICRSNWLRVLGECWKRRCD</sequence>
<dbReference type="AlphaFoldDB" id="A0A172YFJ0"/>
<dbReference type="KEGG" id="haa:A5892_11275"/>
<dbReference type="STRING" id="376489.A5892_11275"/>
<dbReference type="GO" id="GO:0070573">
    <property type="term" value="F:metallodipeptidase activity"/>
    <property type="evidence" value="ECO:0007669"/>
    <property type="project" value="InterPro"/>
</dbReference>
<gene>
    <name evidence="1" type="ORF">A5892_11275</name>
</gene>
<dbReference type="EMBL" id="CP015243">
    <property type="protein sequence ID" value="ANF57967.1"/>
    <property type="molecule type" value="Genomic_DNA"/>
</dbReference>
<dbReference type="InterPro" id="IPR008257">
    <property type="entry name" value="Pept_M19"/>
</dbReference>
<evidence type="ECO:0000313" key="2">
    <source>
        <dbReference type="Proteomes" id="UP000077875"/>
    </source>
</evidence>
<dbReference type="Gene3D" id="3.20.20.140">
    <property type="entry name" value="Metal-dependent hydrolases"/>
    <property type="match status" value="1"/>
</dbReference>
<dbReference type="Pfam" id="PF01244">
    <property type="entry name" value="Peptidase_M19"/>
    <property type="match status" value="1"/>
</dbReference>
<dbReference type="PANTHER" id="PTHR10443:SF12">
    <property type="entry name" value="DIPEPTIDASE"/>
    <property type="match status" value="1"/>
</dbReference>
<dbReference type="GO" id="GO:0006508">
    <property type="term" value="P:proteolysis"/>
    <property type="evidence" value="ECO:0007669"/>
    <property type="project" value="InterPro"/>
</dbReference>
<name>A0A172YFJ0_9GAMM</name>
<dbReference type="InterPro" id="IPR032466">
    <property type="entry name" value="Metal_Hydrolase"/>
</dbReference>
<dbReference type="PROSITE" id="PS51365">
    <property type="entry name" value="RENAL_DIPEPTIDASE_2"/>
    <property type="match status" value="1"/>
</dbReference>